<dbReference type="OrthoDB" id="7190385at2"/>
<accession>A0A1H0ZJY5</accession>
<evidence type="ECO:0000313" key="2">
    <source>
        <dbReference type="Proteomes" id="UP000181917"/>
    </source>
</evidence>
<sequence length="198" mass="22096">MKPQKKSRRKVLAALQSAMDKKAYVDVRRKIKDADVIHGYVVQLSDAWILVADARDGGYLDGFTALRTKDIAKVKKVDGFERELLKKLEQWPPAAPGQPISLSSAEAIIRTVGEGREALTIHQEKDKPNACFIGAPVDWGRKSVWLLEIDRHARWDTEMTKYRLKDITRIGFGGGYEEALLTVSGAKPDRNSGGHEGK</sequence>
<dbReference type="RefSeq" id="WP_074698939.1">
    <property type="nucleotide sequence ID" value="NZ_CP018863.1"/>
</dbReference>
<dbReference type="AlphaFoldDB" id="A0A1H0ZJY5"/>
<reference evidence="1 2" key="1">
    <citation type="submission" date="2016-10" db="EMBL/GenBank/DDBJ databases">
        <authorList>
            <person name="de Groot N.N."/>
        </authorList>
    </citation>
    <scope>NUCLEOTIDE SEQUENCE [LARGE SCALE GENOMIC DNA]</scope>
    <source>
        <strain evidence="1 2">DSM 20117</strain>
    </source>
</reference>
<proteinExistence type="predicted"/>
<evidence type="ECO:0000313" key="1">
    <source>
        <dbReference type="EMBL" id="SDQ27386.1"/>
    </source>
</evidence>
<dbReference type="STRING" id="37928.SAMN04489742_0391"/>
<dbReference type="EMBL" id="FNKH01000002">
    <property type="protein sequence ID" value="SDQ27386.1"/>
    <property type="molecule type" value="Genomic_DNA"/>
</dbReference>
<dbReference type="KEGG" id="acry:AC20117_15330"/>
<keyword evidence="2" id="KW-1185">Reference proteome</keyword>
<dbReference type="Proteomes" id="UP000181917">
    <property type="component" value="Unassembled WGS sequence"/>
</dbReference>
<protein>
    <submittedName>
        <fullName evidence="1">Uncharacterized protein</fullName>
    </submittedName>
</protein>
<organism evidence="1 2">
    <name type="scientific">Crystallibacter crystallopoietes</name>
    <dbReference type="NCBI Taxonomy" id="37928"/>
    <lineage>
        <taxon>Bacteria</taxon>
        <taxon>Bacillati</taxon>
        <taxon>Actinomycetota</taxon>
        <taxon>Actinomycetes</taxon>
        <taxon>Micrococcales</taxon>
        <taxon>Micrococcaceae</taxon>
        <taxon>Crystallibacter</taxon>
    </lineage>
</organism>
<gene>
    <name evidence="1" type="ORF">SAMN04489742_0391</name>
</gene>
<name>A0A1H0ZJY5_9MICC</name>